<name>A0A8C7YW79_9TELE</name>
<reference evidence="12" key="1">
    <citation type="submission" date="2025-08" db="UniProtKB">
        <authorList>
            <consortium name="Ensembl"/>
        </authorList>
    </citation>
    <scope>IDENTIFICATION</scope>
</reference>
<dbReference type="GeneTree" id="ENSGT00950000182837"/>
<protein>
    <submittedName>
        <fullName evidence="12">Calcium channel, voltage-dependent, beta 3a</fullName>
    </submittedName>
</protein>
<comment type="similarity">
    <text evidence="1">Belongs to the calcium channel beta subunit family.</text>
</comment>
<keyword evidence="2" id="KW-0728">SH3 domain</keyword>
<evidence type="ECO:0000313" key="12">
    <source>
        <dbReference type="Ensembl" id="ENSOSIP00000034497.1"/>
    </source>
</evidence>
<feature type="domain" description="Guanylate kinase/L-type calcium channel beta subunit" evidence="11">
    <location>
        <begin position="128"/>
        <end position="306"/>
    </location>
</feature>
<evidence type="ECO:0000256" key="5">
    <source>
        <dbReference type="ARBA" id="ARBA00022568"/>
    </source>
</evidence>
<dbReference type="PANTHER" id="PTHR11824">
    <property type="entry name" value="VOLTAGE-DEPENDENT CALCIUM CHANNEL BETA SUBUNIT"/>
    <property type="match status" value="1"/>
</dbReference>
<keyword evidence="13" id="KW-1185">Reference proteome</keyword>
<dbReference type="Pfam" id="PF12052">
    <property type="entry name" value="VGCC_beta4Aa_N"/>
    <property type="match status" value="1"/>
</dbReference>
<feature type="region of interest" description="Disordered" evidence="10">
    <location>
        <begin position="1"/>
        <end position="44"/>
    </location>
</feature>
<dbReference type="SUPFAM" id="SSF52540">
    <property type="entry name" value="P-loop containing nucleoside triphosphate hydrolases"/>
    <property type="match status" value="1"/>
</dbReference>
<evidence type="ECO:0000256" key="8">
    <source>
        <dbReference type="ARBA" id="ARBA00023065"/>
    </source>
</evidence>
<keyword evidence="4" id="KW-0597">Phosphoprotein</keyword>
<dbReference type="Proteomes" id="UP000694383">
    <property type="component" value="Unplaced"/>
</dbReference>
<dbReference type="SUPFAM" id="SSF50044">
    <property type="entry name" value="SH3-domain"/>
    <property type="match status" value="1"/>
</dbReference>
<evidence type="ECO:0000256" key="2">
    <source>
        <dbReference type="ARBA" id="ARBA00022443"/>
    </source>
</evidence>
<evidence type="ECO:0000256" key="3">
    <source>
        <dbReference type="ARBA" id="ARBA00022448"/>
    </source>
</evidence>
<dbReference type="InterPro" id="IPR000584">
    <property type="entry name" value="VDCC_L_bsu"/>
</dbReference>
<evidence type="ECO:0000256" key="4">
    <source>
        <dbReference type="ARBA" id="ARBA00022553"/>
    </source>
</evidence>
<evidence type="ECO:0000256" key="7">
    <source>
        <dbReference type="ARBA" id="ARBA00022882"/>
    </source>
</evidence>
<sequence length="408" mass="46003">DDSSVFLQGSADSYTSRPSDSDLSAEEDREAYRREAERQAQQQLDRAKSKPVAFAVKTNVSYCGALDEDCPVQGAAVNFDAKDFLHIKEKYNNDWWIGRLVKEGADIAFIPSPLRLEEHVPPYDVVPSMRPVVLVGPSLKGYEVTDMMQKALFDFLKHRFEGRISITHVTADLSLAKRSVLNKRPIMERSNTRSSLAEVQSEIERIFELAKTLQLVVLDADTINHPAQLAKTSLAPIIVYVKVSSPKVLQRLIKSRGKSQSKHLNVQMMASDKLTQCPPDMFDVILDENQLEDACEHLAEYLEVYWRATHLPGNTPLNPLLEQSLITPPTAMSSLQVSPICRLRLLARSFWKTPDWGLWFCRRLLSLCLPASLISDSLLRLALPAVVCLLTHPCLTFLQFSETKELIE</sequence>
<dbReference type="InterPro" id="IPR008145">
    <property type="entry name" value="GK/Ca_channel_bsu"/>
</dbReference>
<dbReference type="SMART" id="SM00072">
    <property type="entry name" value="GuKc"/>
    <property type="match status" value="1"/>
</dbReference>
<dbReference type="Pfam" id="PF00625">
    <property type="entry name" value="Guanylate_kin"/>
    <property type="match status" value="1"/>
</dbReference>
<proteinExistence type="inferred from homology"/>
<evidence type="ECO:0000256" key="6">
    <source>
        <dbReference type="ARBA" id="ARBA00022837"/>
    </source>
</evidence>
<accession>A0A8C7YW79</accession>
<evidence type="ECO:0000313" key="13">
    <source>
        <dbReference type="Proteomes" id="UP000694383"/>
    </source>
</evidence>
<feature type="compositionally biased region" description="Polar residues" evidence="10">
    <location>
        <begin position="1"/>
        <end position="22"/>
    </location>
</feature>
<dbReference type="AlphaFoldDB" id="A0A8C7YW79"/>
<keyword evidence="5" id="KW-0109">Calcium transport</keyword>
<dbReference type="GO" id="GO:0005245">
    <property type="term" value="F:voltage-gated calcium channel activity"/>
    <property type="evidence" value="ECO:0007669"/>
    <property type="project" value="InterPro"/>
</dbReference>
<evidence type="ECO:0000256" key="9">
    <source>
        <dbReference type="ARBA" id="ARBA00023303"/>
    </source>
</evidence>
<dbReference type="InterPro" id="IPR027417">
    <property type="entry name" value="P-loop_NTPase"/>
</dbReference>
<dbReference type="GO" id="GO:0005891">
    <property type="term" value="C:voltage-gated calcium channel complex"/>
    <property type="evidence" value="ECO:0007669"/>
    <property type="project" value="InterPro"/>
</dbReference>
<evidence type="ECO:0000259" key="11">
    <source>
        <dbReference type="SMART" id="SM00072"/>
    </source>
</evidence>
<evidence type="ECO:0000256" key="1">
    <source>
        <dbReference type="ARBA" id="ARBA00010836"/>
    </source>
</evidence>
<evidence type="ECO:0000256" key="10">
    <source>
        <dbReference type="SAM" id="MobiDB-lite"/>
    </source>
</evidence>
<keyword evidence="7" id="KW-0851">Voltage-gated channel</keyword>
<keyword evidence="6" id="KW-0106">Calcium</keyword>
<dbReference type="Ensembl" id="ENSOSIT00000036351.1">
    <property type="protein sequence ID" value="ENSOSIP00000034497.1"/>
    <property type="gene ID" value="ENSOSIG00000015610.1"/>
</dbReference>
<keyword evidence="3" id="KW-0813">Transport</keyword>
<dbReference type="InterPro" id="IPR046937">
    <property type="entry name" value="CAB1-4_N_A-dom"/>
</dbReference>
<dbReference type="InterPro" id="IPR036028">
    <property type="entry name" value="SH3-like_dom_sf"/>
</dbReference>
<reference evidence="12" key="2">
    <citation type="submission" date="2025-09" db="UniProtKB">
        <authorList>
            <consortium name="Ensembl"/>
        </authorList>
    </citation>
    <scope>IDENTIFICATION</scope>
</reference>
<dbReference type="Gene3D" id="2.30.30.40">
    <property type="entry name" value="SH3 Domains"/>
    <property type="match status" value="1"/>
</dbReference>
<keyword evidence="8" id="KW-0406">Ion transport</keyword>
<dbReference type="PRINTS" id="PR01626">
    <property type="entry name" value="LCACHANNELB"/>
</dbReference>
<dbReference type="FunFam" id="3.40.50.300:FF:000023">
    <property type="entry name" value="Voltage-dependent L-type calcium channel subunit beta-2"/>
    <property type="match status" value="1"/>
</dbReference>
<keyword evidence="9" id="KW-0407">Ion channel</keyword>
<dbReference type="Gene3D" id="3.40.50.300">
    <property type="entry name" value="P-loop containing nucleotide triphosphate hydrolases"/>
    <property type="match status" value="1"/>
</dbReference>
<organism evidence="12 13">
    <name type="scientific">Oryzias sinensis</name>
    <name type="common">Chinese medaka</name>
    <dbReference type="NCBI Taxonomy" id="183150"/>
    <lineage>
        <taxon>Eukaryota</taxon>
        <taxon>Metazoa</taxon>
        <taxon>Chordata</taxon>
        <taxon>Craniata</taxon>
        <taxon>Vertebrata</taxon>
        <taxon>Euteleostomi</taxon>
        <taxon>Actinopterygii</taxon>
        <taxon>Neopterygii</taxon>
        <taxon>Teleostei</taxon>
        <taxon>Neoteleostei</taxon>
        <taxon>Acanthomorphata</taxon>
        <taxon>Ovalentaria</taxon>
        <taxon>Atherinomorphae</taxon>
        <taxon>Beloniformes</taxon>
        <taxon>Adrianichthyidae</taxon>
        <taxon>Oryziinae</taxon>
        <taxon>Oryzias</taxon>
    </lineage>
</organism>